<organism evidence="1 2">
    <name type="scientific">Thalassolituus oleivorans MIL-1</name>
    <dbReference type="NCBI Taxonomy" id="1298593"/>
    <lineage>
        <taxon>Bacteria</taxon>
        <taxon>Pseudomonadati</taxon>
        <taxon>Pseudomonadota</taxon>
        <taxon>Gammaproteobacteria</taxon>
        <taxon>Oceanospirillales</taxon>
        <taxon>Oceanospirillaceae</taxon>
        <taxon>Thalassolituus</taxon>
    </lineage>
</organism>
<gene>
    <name evidence="1" type="ORF">TOL_1333</name>
</gene>
<dbReference type="Proteomes" id="UP000011866">
    <property type="component" value="Chromosome"/>
</dbReference>
<proteinExistence type="predicted"/>
<keyword evidence="2" id="KW-1185">Reference proteome</keyword>
<sequence length="54" mass="5991">MSNAPARSTSNIQTAAMGHSNHLIDWRRQIAVVEAKGRGWSNNKWSKSCVIPNI</sequence>
<accession>M5DQH0</accession>
<name>M5DQH0_9GAMM</name>
<dbReference type="EMBL" id="HF680312">
    <property type="protein sequence ID" value="CCU71758.1"/>
    <property type="molecule type" value="Genomic_DNA"/>
</dbReference>
<dbReference type="KEGG" id="tol:TOL_1333"/>
<protein>
    <submittedName>
        <fullName evidence="1">Uncharacterized protein</fullName>
    </submittedName>
</protein>
<dbReference type="HOGENOM" id="CLU_3048922_0_0_6"/>
<dbReference type="AlphaFoldDB" id="M5DQH0"/>
<evidence type="ECO:0000313" key="1">
    <source>
        <dbReference type="EMBL" id="CCU71758.1"/>
    </source>
</evidence>
<reference evidence="1 2" key="1">
    <citation type="journal article" date="2013" name="Genome Announc.">
        <title>Genome Sequence of Thalassolituus oleivorans MIL-1 (DSM 14913T).</title>
        <authorList>
            <person name="Golyshin P.N."/>
            <person name="Werner J."/>
            <person name="Chernikova T.N."/>
            <person name="Tran H."/>
            <person name="Ferrer M."/>
            <person name="Yakimov M.M."/>
            <person name="Teeling H."/>
            <person name="Golyshina O.V."/>
        </authorList>
    </citation>
    <scope>NUCLEOTIDE SEQUENCE [LARGE SCALE GENOMIC DNA]</scope>
    <source>
        <strain evidence="1 2">MIL-1</strain>
    </source>
</reference>
<evidence type="ECO:0000313" key="2">
    <source>
        <dbReference type="Proteomes" id="UP000011866"/>
    </source>
</evidence>